<dbReference type="InterPro" id="IPR027989">
    <property type="entry name" value="DUF4461"/>
</dbReference>
<dbReference type="GO" id="GO:0005634">
    <property type="term" value="C:nucleus"/>
    <property type="evidence" value="ECO:0007669"/>
    <property type="project" value="UniProtKB-SubCell"/>
</dbReference>
<accession>A0A085NHQ4</accession>
<dbReference type="GO" id="GO:0005739">
    <property type="term" value="C:mitochondrion"/>
    <property type="evidence" value="ECO:0007669"/>
    <property type="project" value="TreeGrafter"/>
</dbReference>
<dbReference type="Pfam" id="PF14688">
    <property type="entry name" value="DUF4461"/>
    <property type="match status" value="1"/>
</dbReference>
<comment type="subcellular location">
    <subcellularLocation>
        <location evidence="1">Nucleus</location>
    </subcellularLocation>
</comment>
<dbReference type="PANTHER" id="PTHR31596">
    <property type="entry name" value="T-CELL ACTIVATION INHIBITOR, MITOCHONDRIAL"/>
    <property type="match status" value="1"/>
</dbReference>
<dbReference type="InterPro" id="IPR015943">
    <property type="entry name" value="WD40/YVTN_repeat-like_dom_sf"/>
</dbReference>
<dbReference type="InterPro" id="IPR039462">
    <property type="entry name" value="Nup159/Nup146_N"/>
</dbReference>
<feature type="domain" description="DUF4461" evidence="7">
    <location>
        <begin position="1505"/>
        <end position="1809"/>
    </location>
</feature>
<dbReference type="SMART" id="SM00320">
    <property type="entry name" value="WD40"/>
    <property type="match status" value="3"/>
</dbReference>
<feature type="domain" description="Nucleoporin Nup159/Nup146 N-terminal" evidence="8">
    <location>
        <begin position="83"/>
        <end position="250"/>
    </location>
</feature>
<protein>
    <recommendedName>
        <fullName evidence="10">DUF4461 domain-containing protein</fullName>
    </recommendedName>
</protein>
<feature type="coiled-coil region" evidence="4">
    <location>
        <begin position="600"/>
        <end position="627"/>
    </location>
</feature>
<dbReference type="Pfam" id="PF16755">
    <property type="entry name" value="Beta-prop_NUP159_NUP214"/>
    <property type="match status" value="1"/>
</dbReference>
<proteinExistence type="predicted"/>
<evidence type="ECO:0000313" key="9">
    <source>
        <dbReference type="EMBL" id="KFD69000.1"/>
    </source>
</evidence>
<dbReference type="SUPFAM" id="SSF117289">
    <property type="entry name" value="Nucleoporin domain"/>
    <property type="match status" value="1"/>
</dbReference>
<feature type="region of interest" description="Disordered" evidence="5">
    <location>
        <begin position="1028"/>
        <end position="1061"/>
    </location>
</feature>
<evidence type="ECO:0000256" key="4">
    <source>
        <dbReference type="SAM" id="Coils"/>
    </source>
</evidence>
<dbReference type="InterPro" id="IPR001680">
    <property type="entry name" value="WD40_rpt"/>
</dbReference>
<name>A0A085NHQ4_9BILA</name>
<evidence type="ECO:0000259" key="7">
    <source>
        <dbReference type="Pfam" id="PF14688"/>
    </source>
</evidence>
<evidence type="ECO:0000256" key="3">
    <source>
        <dbReference type="ARBA" id="ARBA00023242"/>
    </source>
</evidence>
<dbReference type="EMBL" id="KL367499">
    <property type="protein sequence ID" value="KFD69000.1"/>
    <property type="molecule type" value="Genomic_DNA"/>
</dbReference>
<organism evidence="9">
    <name type="scientific">Trichuris suis</name>
    <name type="common">pig whipworm</name>
    <dbReference type="NCBI Taxonomy" id="68888"/>
    <lineage>
        <taxon>Eukaryota</taxon>
        <taxon>Metazoa</taxon>
        <taxon>Ecdysozoa</taxon>
        <taxon>Nematoda</taxon>
        <taxon>Enoplea</taxon>
        <taxon>Dorylaimia</taxon>
        <taxon>Trichinellida</taxon>
        <taxon>Trichuridae</taxon>
        <taxon>Trichuris</taxon>
    </lineage>
</organism>
<dbReference type="InterPro" id="IPR027986">
    <property type="entry name" value="TCAIM"/>
</dbReference>
<evidence type="ECO:0000259" key="6">
    <source>
        <dbReference type="Pfam" id="PF14687"/>
    </source>
</evidence>
<keyword evidence="3" id="KW-0539">Nucleus</keyword>
<keyword evidence="2" id="KW-0813">Transport</keyword>
<keyword evidence="4" id="KW-0175">Coiled coil</keyword>
<feature type="domain" description="DUF4460" evidence="6">
    <location>
        <begin position="1384"/>
        <end position="1476"/>
    </location>
</feature>
<evidence type="ECO:0008006" key="10">
    <source>
        <dbReference type="Google" id="ProtNLM"/>
    </source>
</evidence>
<feature type="region of interest" description="Disordered" evidence="5">
    <location>
        <begin position="911"/>
        <end position="953"/>
    </location>
</feature>
<feature type="non-terminal residue" evidence="9">
    <location>
        <position position="1809"/>
    </location>
</feature>
<reference evidence="9" key="1">
    <citation type="journal article" date="2014" name="Nat. Genet.">
        <title>Genome and transcriptome of the porcine whipworm Trichuris suis.</title>
        <authorList>
            <person name="Jex A.R."/>
            <person name="Nejsum P."/>
            <person name="Schwarz E.M."/>
            <person name="Hu L."/>
            <person name="Young N.D."/>
            <person name="Hall R.S."/>
            <person name="Korhonen P.K."/>
            <person name="Liao S."/>
            <person name="Thamsborg S."/>
            <person name="Xia J."/>
            <person name="Xu P."/>
            <person name="Wang S."/>
            <person name="Scheerlinck J.P."/>
            <person name="Hofmann A."/>
            <person name="Sternberg P.W."/>
            <person name="Wang J."/>
            <person name="Gasser R.B."/>
        </authorList>
    </citation>
    <scope>NUCLEOTIDE SEQUENCE [LARGE SCALE GENOMIC DNA]</scope>
    <source>
        <strain evidence="9">DCEP-RM93F</strain>
    </source>
</reference>
<feature type="region of interest" description="Disordered" evidence="5">
    <location>
        <begin position="1084"/>
        <end position="1107"/>
    </location>
</feature>
<evidence type="ECO:0000259" key="8">
    <source>
        <dbReference type="Pfam" id="PF16755"/>
    </source>
</evidence>
<dbReference type="PANTHER" id="PTHR31596:SF1">
    <property type="entry name" value="T-CELL ACTIVATION INHIBITOR, MITOCHONDRIAL"/>
    <property type="match status" value="1"/>
</dbReference>
<dbReference type="Gene3D" id="2.130.10.10">
    <property type="entry name" value="YVTN repeat-like/Quinoprotein amine dehydrogenase"/>
    <property type="match status" value="1"/>
</dbReference>
<evidence type="ECO:0000256" key="5">
    <source>
        <dbReference type="SAM" id="MobiDB-lite"/>
    </source>
</evidence>
<sequence length="1809" mass="194807">MDRQQHKLIIKQLKSIQKHPDVAYSSEADQLGGCPSLITISRSFGVIIVAYGSELLVLEAKRLLQSETPSLAGLIVQRLSSPSNVVSIQCDSDGSLLAVCLNNNDSPLALIFSVKALAEGIIQPICQIPLSDVSGDRLLSLKWNPGETDYLLSLCKNTGVRLYKIAKSGSVTALGRIGGNSSILCADWSPKGKQFVVGLRDGSIVQYKMNCQVYRAFSRPSSKTLVSAIDIAWVLPREFFVLYSTDMATKCSMAVLASSSKERPTELKFLEFDQCTFLPPTIYDVRRFFLSYLSDIPLLLCSASAAHTLQAFVRDQSDTWHLCQTVQPGGTPLPVQKSGSNADPVLGLVLDPIEQVNAQRADNQSGSTGDHSVILYSTDGTLLWLQLSYSVDKSDSQPLASLANMVVKATQPTVGQQQPSAAAEATKQPLPARGVPISSAVSNIVASEDHYTPEMFQELIRSYEEEFVKVRNELFDHFNVNAFGDTTAVGLACQMEQAAKVSDALKSLRGDVSQLNSVAMNQFSTVEALRAYLNKQSRGTLSRNVALLPSVSEVTENIRKNFSIVEEKLSSIETWLDKCEDDVDASPEIIPQNAVKTSMMSMINNTANHLERLIVEAEKKVATTQKSSELDGSSVDERSTSEIVDQLSISMSKLDSWISDASKCSDFSNEPNPLVGLKKSFEEQLLMARFAKDSAIQRTTVVPAPSDVVDLKGRLVEDVSESDSAKLTDSKFGIQHKLQGKSAALNMQQPSSSMSNSLQAVNAKLESSYLSALSPPFKETEELAKCAESLLMDELVGLRVMESDYDFATLAKPTVVGEAAVLKNGSPSMGATVTSKGIVASGAAAQPIFSNVSPLANNETRRQTDSSFTRFHWTKEPKDALQAAKPEAPKGKEPSVATTIKAGAASSVFPTVRKESPLPPILPKQDAIASAQKSASQPKPAVSVKTSQQKDVTKVDKPKALFTAAKSSSSAESKSKEPIVPSFTVTTTAAVAVSAAPGGSIFSNLNTQDNKQASVPIGASLFSMTANVESKAAPPESSKDQSSLTTKEVAKDSALPSTAVEAKGGEKPITFSFGTSAVQAALAKKSEENEAEMDSSEITADAGAKAPTSEALPNFSFKLEDHNISPAITGVGFFSGLGAKPKPEMAQKNIFAGGMSLGSPAPSASKGLFGTTPSGASPFSTAFGSSQSGSSSFGGSLFGSSSSQSTAFGVTSAASPLQASTTPGGFGSQPTFGGTAFGAQPVFGGGSLFGGPASFAQSTSAGGFSAFAKSDVPSFGALAGGSKVSPSFGGTTGSPQTPSAASSSFTQWRVLHVLLLSVVSYCSSRLFIRCLEHQKLLCALFRPPTGSSSKMCLLFQRFSVLSAPAAERGVSFLWKRAYGADLQLAGALRSFYFLVHPDFFSRHPHMRATNEESLKVLQRYYLDLGKPDYPPRSTKSLKFFVRPTEATQDTVRVIYVDLVDTDPRLLVKSLLSKCNLPDHIPMDGVVSKRSEVPASLYCRRRSGNSLMEWMGKLTAEAELQSKRADLTNDQNVRLTERLCTMYKLRDIVWGDHFSRQLFLPSLNSLHRALHCFPEVAPTLNGLVVKFDKNNCVSADGNIVLNPLDVSERWLSVLVSLSNCKDDISSRVAAVIQEISICLSGINIIAPKSSCVFRWLDLCDQIVDRFKRSSVKIYPDQRYCMLNASVMDDSECDLCVTSTGLLMVPSGISPSRMQNFLYSNADRALETQCHFQATIKEVTELRHRIIDKHSLRVFTFDDSGNLDRLTASLRRLLCIEQSVSDCLKGQRLHLAGSAYSILWDGRIVVPLDWQ</sequence>
<dbReference type="Pfam" id="PF14687">
    <property type="entry name" value="DUF4460"/>
    <property type="match status" value="1"/>
</dbReference>
<gene>
    <name evidence="9" type="ORF">M514_06663</name>
</gene>
<evidence type="ECO:0000256" key="2">
    <source>
        <dbReference type="ARBA" id="ARBA00022448"/>
    </source>
</evidence>
<dbReference type="InterPro" id="IPR028031">
    <property type="entry name" value="DUF4460"/>
</dbReference>
<dbReference type="Proteomes" id="UP000030758">
    <property type="component" value="Unassembled WGS sequence"/>
</dbReference>
<evidence type="ECO:0000256" key="1">
    <source>
        <dbReference type="ARBA" id="ARBA00004123"/>
    </source>
</evidence>